<dbReference type="AlphaFoldDB" id="A0A9J5XJ35"/>
<keyword evidence="2" id="KW-1185">Reference proteome</keyword>
<dbReference type="PANTHER" id="PTHR34223">
    <property type="entry name" value="OS11G0201299 PROTEIN"/>
    <property type="match status" value="1"/>
</dbReference>
<sequence>MSILSKTWLQAWSTLPNLKFFVNSWEGWEAHTKEVNTIMERYGKGKIPIDKFELSEICSGSPKLFPLVDKCHLIALQNGVKELVLHFRSYPTSIVTILATKSLRELVQHNYTLMPTLLNSCPLIVSFILENYSGMNVLKIKSDSLKVLKIIQYCKICDIDAPNLVSLDYIGIEIPELNIARELRKFLSNLPSSSEVSLCLSKCDEINMTDLQMDHIECPTFMDALLWSCHPGRLNLISIDRLMYMKNTSRYTSHGSTPWNNQLKEIKAFDGKNQLLQLGSEELVNRITEGEKPYFILEWRWS</sequence>
<accession>A0A9J5XJ35</accession>
<dbReference type="InterPro" id="IPR053197">
    <property type="entry name" value="F-box_SCFL_complex_component"/>
</dbReference>
<evidence type="ECO:0000313" key="2">
    <source>
        <dbReference type="Proteomes" id="UP000824120"/>
    </source>
</evidence>
<dbReference type="PANTHER" id="PTHR34223:SF51">
    <property type="entry name" value="OS06G0556300 PROTEIN"/>
    <property type="match status" value="1"/>
</dbReference>
<proteinExistence type="predicted"/>
<comment type="caution">
    <text evidence="1">The sequence shown here is derived from an EMBL/GenBank/DDBJ whole genome shotgun (WGS) entry which is preliminary data.</text>
</comment>
<name>A0A9J5XJ35_SOLCO</name>
<dbReference type="OrthoDB" id="1300012at2759"/>
<dbReference type="Proteomes" id="UP000824120">
    <property type="component" value="Chromosome 9"/>
</dbReference>
<reference evidence="1 2" key="1">
    <citation type="submission" date="2020-09" db="EMBL/GenBank/DDBJ databases">
        <title>De no assembly of potato wild relative species, Solanum commersonii.</title>
        <authorList>
            <person name="Cho K."/>
        </authorList>
    </citation>
    <scope>NUCLEOTIDE SEQUENCE [LARGE SCALE GENOMIC DNA]</scope>
    <source>
        <strain evidence="1">LZ3.2</strain>
        <tissue evidence="1">Leaf</tissue>
    </source>
</reference>
<organism evidence="1 2">
    <name type="scientific">Solanum commersonii</name>
    <name type="common">Commerson's wild potato</name>
    <name type="synonym">Commerson's nightshade</name>
    <dbReference type="NCBI Taxonomy" id="4109"/>
    <lineage>
        <taxon>Eukaryota</taxon>
        <taxon>Viridiplantae</taxon>
        <taxon>Streptophyta</taxon>
        <taxon>Embryophyta</taxon>
        <taxon>Tracheophyta</taxon>
        <taxon>Spermatophyta</taxon>
        <taxon>Magnoliopsida</taxon>
        <taxon>eudicotyledons</taxon>
        <taxon>Gunneridae</taxon>
        <taxon>Pentapetalae</taxon>
        <taxon>asterids</taxon>
        <taxon>lamiids</taxon>
        <taxon>Solanales</taxon>
        <taxon>Solanaceae</taxon>
        <taxon>Solanoideae</taxon>
        <taxon>Solaneae</taxon>
        <taxon>Solanum</taxon>
    </lineage>
</organism>
<dbReference type="EMBL" id="JACXVP010000009">
    <property type="protein sequence ID" value="KAG5586984.1"/>
    <property type="molecule type" value="Genomic_DNA"/>
</dbReference>
<evidence type="ECO:0000313" key="1">
    <source>
        <dbReference type="EMBL" id="KAG5586984.1"/>
    </source>
</evidence>
<gene>
    <name evidence="1" type="ORF">H5410_047418</name>
</gene>
<protein>
    <submittedName>
        <fullName evidence="1">Uncharacterized protein</fullName>
    </submittedName>
</protein>